<organism evidence="2 3">
    <name type="scientific">Necator americanus</name>
    <name type="common">Human hookworm</name>
    <dbReference type="NCBI Taxonomy" id="51031"/>
    <lineage>
        <taxon>Eukaryota</taxon>
        <taxon>Metazoa</taxon>
        <taxon>Ecdysozoa</taxon>
        <taxon>Nematoda</taxon>
        <taxon>Chromadorea</taxon>
        <taxon>Rhabditida</taxon>
        <taxon>Rhabditina</taxon>
        <taxon>Rhabditomorpha</taxon>
        <taxon>Strongyloidea</taxon>
        <taxon>Ancylostomatidae</taxon>
        <taxon>Bunostominae</taxon>
        <taxon>Necator</taxon>
    </lineage>
</organism>
<accession>A0ABR1E5U9</accession>
<dbReference type="Proteomes" id="UP001303046">
    <property type="component" value="Unassembled WGS sequence"/>
</dbReference>
<protein>
    <submittedName>
        <fullName evidence="2">Uncharacterized protein</fullName>
    </submittedName>
</protein>
<evidence type="ECO:0000313" key="2">
    <source>
        <dbReference type="EMBL" id="KAK6757898.1"/>
    </source>
</evidence>
<keyword evidence="3" id="KW-1185">Reference proteome</keyword>
<sequence>MQLIRDGRATQQQQLNGFYASSCCRSKSFGRAVFEIDTTRRRREPPRLATTSARRLSQIYNGIERVYSQQWRIHTGLVLLMFCNIRRPHPPEKQIPMKVEGKNSLTQLKGTTP</sequence>
<reference evidence="2 3" key="1">
    <citation type="submission" date="2023-08" db="EMBL/GenBank/DDBJ databases">
        <title>A Necator americanus chromosomal reference genome.</title>
        <authorList>
            <person name="Ilik V."/>
            <person name="Petrzelkova K.J."/>
            <person name="Pardy F."/>
            <person name="Fuh T."/>
            <person name="Niatou-Singa F.S."/>
            <person name="Gouil Q."/>
            <person name="Baker L."/>
            <person name="Ritchie M.E."/>
            <person name="Jex A.R."/>
            <person name="Gazzola D."/>
            <person name="Li H."/>
            <person name="Toshio Fujiwara R."/>
            <person name="Zhan B."/>
            <person name="Aroian R.V."/>
            <person name="Pafco B."/>
            <person name="Schwarz E.M."/>
        </authorList>
    </citation>
    <scope>NUCLEOTIDE SEQUENCE [LARGE SCALE GENOMIC DNA]</scope>
    <source>
        <strain evidence="2 3">Aroian</strain>
        <tissue evidence="2">Whole animal</tissue>
    </source>
</reference>
<dbReference type="EMBL" id="JAVFWL010000005">
    <property type="protein sequence ID" value="KAK6757898.1"/>
    <property type="molecule type" value="Genomic_DNA"/>
</dbReference>
<gene>
    <name evidence="2" type="primary">Necator_chrV.g20407</name>
    <name evidence="2" type="ORF">RB195_015614</name>
</gene>
<feature type="region of interest" description="Disordered" evidence="1">
    <location>
        <begin position="90"/>
        <end position="113"/>
    </location>
</feature>
<feature type="compositionally biased region" description="Polar residues" evidence="1">
    <location>
        <begin position="103"/>
        <end position="113"/>
    </location>
</feature>
<name>A0ABR1E5U9_NECAM</name>
<evidence type="ECO:0000256" key="1">
    <source>
        <dbReference type="SAM" id="MobiDB-lite"/>
    </source>
</evidence>
<evidence type="ECO:0000313" key="3">
    <source>
        <dbReference type="Proteomes" id="UP001303046"/>
    </source>
</evidence>
<proteinExistence type="predicted"/>
<comment type="caution">
    <text evidence="2">The sequence shown here is derived from an EMBL/GenBank/DDBJ whole genome shotgun (WGS) entry which is preliminary data.</text>
</comment>